<organism evidence="3 4">
    <name type="scientific">Telmatocola sphagniphila</name>
    <dbReference type="NCBI Taxonomy" id="1123043"/>
    <lineage>
        <taxon>Bacteria</taxon>
        <taxon>Pseudomonadati</taxon>
        <taxon>Planctomycetota</taxon>
        <taxon>Planctomycetia</taxon>
        <taxon>Gemmatales</taxon>
        <taxon>Gemmataceae</taxon>
    </lineage>
</organism>
<keyword evidence="2" id="KW-1133">Transmembrane helix</keyword>
<dbReference type="EMBL" id="CP074694">
    <property type="protein sequence ID" value="QVL32742.1"/>
    <property type="molecule type" value="Genomic_DNA"/>
</dbReference>
<accession>A0A8E6B6E5</accession>
<dbReference type="RefSeq" id="WP_213497632.1">
    <property type="nucleotide sequence ID" value="NZ_CP074694.1"/>
</dbReference>
<dbReference type="KEGG" id="tsph:KIH39_02140"/>
<dbReference type="Proteomes" id="UP000676194">
    <property type="component" value="Chromosome"/>
</dbReference>
<keyword evidence="4" id="KW-1185">Reference proteome</keyword>
<keyword evidence="2" id="KW-0812">Transmembrane</keyword>
<evidence type="ECO:0000256" key="1">
    <source>
        <dbReference type="SAM" id="MobiDB-lite"/>
    </source>
</evidence>
<evidence type="ECO:0000313" key="3">
    <source>
        <dbReference type="EMBL" id="QVL32742.1"/>
    </source>
</evidence>
<evidence type="ECO:0000256" key="2">
    <source>
        <dbReference type="SAM" id="Phobius"/>
    </source>
</evidence>
<proteinExistence type="predicted"/>
<feature type="transmembrane region" description="Helical" evidence="2">
    <location>
        <begin position="14"/>
        <end position="32"/>
    </location>
</feature>
<name>A0A8E6B6E5_9BACT</name>
<feature type="region of interest" description="Disordered" evidence="1">
    <location>
        <begin position="622"/>
        <end position="681"/>
    </location>
</feature>
<dbReference type="AlphaFoldDB" id="A0A8E6B6E5"/>
<keyword evidence="2" id="KW-0472">Membrane</keyword>
<evidence type="ECO:0000313" key="4">
    <source>
        <dbReference type="Proteomes" id="UP000676194"/>
    </source>
</evidence>
<sequence length="681" mass="77807">MANTFQKAAFNRKLTYSVLIVAIFVVTLFGRGKFTLPGDLNKYTVKSQADRWKLSSDSRGGSELSGKAIQLVLTGSQGLVTCILWLKANDYQRNQEWNKLEVVVDSATKLQPYFLTPWLFQSWNLAYNVSVTMTRMNDMYFYIARGISLLAEGESINENSPDLRYNIGLYLQNKFTVSDKVNTLRCLYQLSCIPPDERKADLLLTPDRKAVNMQAFLEFCNKHPQLVRRLRESTVALSQPADIVNFLKENVKVPTRYRDGMNLEVSGYNQFPVLPPQFLNDEAEELTPKREIQDRDADALVAARAWYRYSMVPVPPPNNRPVHLATEEEKAKYRIPKSPMLVIFLQAAPRSQTYIAERLQKEGWIDNDPWKVDEFRDIGEPERWFTQDVAIPPSMTSQEAWEKAFRMWDEHGKGRGLFYDKATMANLVSRAREFAQHRGKAIEELGQQTEATPEELADPILRDRFEAYEDLRNFRLNASVTNFKSFLFCSEAEMDRDTLEARKIFFKAEQYKKMAKTSKAPALYVKAFELWKKVFLKNPYFHRGDEEAGGNEGDKQQEEVLEYEINYLDIITGPYLSKRREAVLALNDIMNGLGAAGTRDPLQVLGSVYLMNEAKLVSVSDRIEPLPQPGPLDGDDPNGRPWISPYIRERVKQRLAPTRQAAAQAAQSAPRPTPTTSSVGP</sequence>
<protein>
    <submittedName>
        <fullName evidence="3">Uncharacterized protein</fullName>
    </submittedName>
</protein>
<gene>
    <name evidence="3" type="ORF">KIH39_02140</name>
</gene>
<feature type="compositionally biased region" description="Low complexity" evidence="1">
    <location>
        <begin position="654"/>
        <end position="681"/>
    </location>
</feature>
<reference evidence="3" key="1">
    <citation type="submission" date="2021-05" db="EMBL/GenBank/DDBJ databases">
        <title>Complete genome sequence of the cellulolytic planctomycete Telmatocola sphagniphila SP2T and characterization of the first cellulase from planctomycetes.</title>
        <authorList>
            <person name="Rakitin A.L."/>
            <person name="Beletsky A.V."/>
            <person name="Naumoff D.G."/>
            <person name="Kulichevskaya I.S."/>
            <person name="Mardanov A.V."/>
            <person name="Ravin N.V."/>
            <person name="Dedysh S.N."/>
        </authorList>
    </citation>
    <scope>NUCLEOTIDE SEQUENCE</scope>
    <source>
        <strain evidence="3">SP2T</strain>
    </source>
</reference>